<dbReference type="STRING" id="478820.A0A196SMB8"/>
<accession>A0A196SMB8</accession>
<dbReference type="OrthoDB" id="10261146at2759"/>
<dbReference type="Proteomes" id="UP000078348">
    <property type="component" value="Unassembled WGS sequence"/>
</dbReference>
<dbReference type="InterPro" id="IPR001330">
    <property type="entry name" value="Prenyltrans"/>
</dbReference>
<comment type="similarity">
    <text evidence="2">Belongs to the protein prenyltransferase subunit beta family.</text>
</comment>
<evidence type="ECO:0000313" key="10">
    <source>
        <dbReference type="Proteomes" id="UP000078348"/>
    </source>
</evidence>
<dbReference type="Pfam" id="PF00432">
    <property type="entry name" value="Prenyltrans"/>
    <property type="match status" value="1"/>
</dbReference>
<comment type="caution">
    <text evidence="9">The sequence shown here is derived from an EMBL/GenBank/DDBJ whole genome shotgun (WGS) entry which is preliminary data.</text>
</comment>
<keyword evidence="6" id="KW-0677">Repeat</keyword>
<dbReference type="SUPFAM" id="SSF48239">
    <property type="entry name" value="Terpenoid cyclases/Protein prenyltransferases"/>
    <property type="match status" value="1"/>
</dbReference>
<feature type="domain" description="Prenyltransferase alpha-alpha toroid" evidence="8">
    <location>
        <begin position="68"/>
        <end position="367"/>
    </location>
</feature>
<keyword evidence="7" id="KW-0862">Zinc</keyword>
<evidence type="ECO:0000256" key="4">
    <source>
        <dbReference type="ARBA" id="ARBA00022679"/>
    </source>
</evidence>
<dbReference type="PANTHER" id="PTHR11774:SF6">
    <property type="entry name" value="PROTEIN FARNESYLTRANSFERASE SUBUNIT BETA"/>
    <property type="match status" value="1"/>
</dbReference>
<organism evidence="9 10">
    <name type="scientific">Blastocystis sp. subtype 1 (strain ATCC 50177 / NandII)</name>
    <dbReference type="NCBI Taxonomy" id="478820"/>
    <lineage>
        <taxon>Eukaryota</taxon>
        <taxon>Sar</taxon>
        <taxon>Stramenopiles</taxon>
        <taxon>Bigyra</taxon>
        <taxon>Opalozoa</taxon>
        <taxon>Opalinata</taxon>
        <taxon>Blastocystidae</taxon>
        <taxon>Blastocystis</taxon>
    </lineage>
</organism>
<keyword evidence="10" id="KW-1185">Reference proteome</keyword>
<evidence type="ECO:0000256" key="6">
    <source>
        <dbReference type="ARBA" id="ARBA00022737"/>
    </source>
</evidence>
<evidence type="ECO:0000256" key="5">
    <source>
        <dbReference type="ARBA" id="ARBA00022723"/>
    </source>
</evidence>
<reference evidence="9 10" key="1">
    <citation type="submission" date="2016-05" db="EMBL/GenBank/DDBJ databases">
        <title>Nuclear genome of Blastocystis sp. subtype 1 NandII.</title>
        <authorList>
            <person name="Gentekaki E."/>
            <person name="Curtis B."/>
            <person name="Stairs C."/>
            <person name="Eme L."/>
            <person name="Herman E."/>
            <person name="Klimes V."/>
            <person name="Arias M.C."/>
            <person name="Elias M."/>
            <person name="Hilliou F."/>
            <person name="Klute M."/>
            <person name="Malik S.-B."/>
            <person name="Pightling A."/>
            <person name="Rachubinski R."/>
            <person name="Salas D."/>
            <person name="Schlacht A."/>
            <person name="Suga H."/>
            <person name="Archibald J."/>
            <person name="Ball S.G."/>
            <person name="Clark G."/>
            <person name="Dacks J."/>
            <person name="Van Der Giezen M."/>
            <person name="Tsaousis A."/>
            <person name="Roger A."/>
        </authorList>
    </citation>
    <scope>NUCLEOTIDE SEQUENCE [LARGE SCALE GENOMIC DNA]</scope>
    <source>
        <strain evidence="10">ATCC 50177 / NandII</strain>
    </source>
</reference>
<keyword evidence="5" id="KW-0479">Metal-binding</keyword>
<evidence type="ECO:0000256" key="3">
    <source>
        <dbReference type="ARBA" id="ARBA00022602"/>
    </source>
</evidence>
<sequence length="384" mass="43747">MSFSNVQLANVQSLQRNWDALNTKTTRDQQNNEEKCAFYLIPNDVLDPQQRIKRYELGYWDEKGQVRFMREAHIQYLKKHLGELGTRYMSQASSKPWLYYHVLNSLDLLDAEDTSLYEGATASVEACYTDGGYAGGEFEEFPHLMTTYAAVNTLVLMRKYSMIHRDALYALFMSLKSEEGSFQVHLNGESDTRGCYCVLSMCRLLNLLREELTSGVCEYLLRCQSYEGGFGSNPGSEAHGGYTYCAVACLSILNRLGECDVDGLEWLVDRQYALEGGYNGRTNKLVDGCYSWYIGASLELVRKYRNARGYPNRASMLKYAYCMEQNMSEGGLRDKPEMHSDLYHTMYCLCGLSVLGALDKEVDCIHCIERGKVVDCMRYFGGLE</sequence>
<gene>
    <name evidence="9" type="ORF">AV274_0041</name>
</gene>
<name>A0A196SMB8_BLAHN</name>
<proteinExistence type="inferred from homology"/>
<evidence type="ECO:0000256" key="1">
    <source>
        <dbReference type="ARBA" id="ARBA00001947"/>
    </source>
</evidence>
<dbReference type="GO" id="GO:0005965">
    <property type="term" value="C:protein farnesyltransferase complex"/>
    <property type="evidence" value="ECO:0007669"/>
    <property type="project" value="TreeGrafter"/>
</dbReference>
<dbReference type="GO" id="GO:0004660">
    <property type="term" value="F:protein farnesyltransferase activity"/>
    <property type="evidence" value="ECO:0007669"/>
    <property type="project" value="TreeGrafter"/>
</dbReference>
<dbReference type="AlphaFoldDB" id="A0A196SMB8"/>
<dbReference type="GO" id="GO:0046872">
    <property type="term" value="F:metal ion binding"/>
    <property type="evidence" value="ECO:0007669"/>
    <property type="project" value="UniProtKB-KW"/>
</dbReference>
<keyword evidence="4 9" id="KW-0808">Transferase</keyword>
<dbReference type="InterPro" id="IPR045089">
    <property type="entry name" value="PGGT1B-like"/>
</dbReference>
<evidence type="ECO:0000259" key="8">
    <source>
        <dbReference type="Pfam" id="PF00432"/>
    </source>
</evidence>
<protein>
    <submittedName>
        <fullName evidence="9">Prenyltransferase</fullName>
    </submittedName>
</protein>
<keyword evidence="3" id="KW-0637">Prenyltransferase</keyword>
<evidence type="ECO:0000313" key="9">
    <source>
        <dbReference type="EMBL" id="OAO18198.1"/>
    </source>
</evidence>
<dbReference type="EMBL" id="LXWW01000002">
    <property type="protein sequence ID" value="OAO18198.1"/>
    <property type="molecule type" value="Genomic_DNA"/>
</dbReference>
<evidence type="ECO:0000256" key="2">
    <source>
        <dbReference type="ARBA" id="ARBA00010497"/>
    </source>
</evidence>
<dbReference type="Gene3D" id="1.50.10.20">
    <property type="match status" value="1"/>
</dbReference>
<comment type="cofactor">
    <cofactor evidence="1">
        <name>Zn(2+)</name>
        <dbReference type="ChEBI" id="CHEBI:29105"/>
    </cofactor>
</comment>
<dbReference type="PANTHER" id="PTHR11774">
    <property type="entry name" value="GERANYLGERANYL TRANSFERASE TYPE BETA SUBUNIT"/>
    <property type="match status" value="1"/>
</dbReference>
<evidence type="ECO:0000256" key="7">
    <source>
        <dbReference type="ARBA" id="ARBA00022833"/>
    </source>
</evidence>
<dbReference type="InterPro" id="IPR008930">
    <property type="entry name" value="Terpenoid_cyclase/PrenylTrfase"/>
</dbReference>